<dbReference type="InterPro" id="IPR044066">
    <property type="entry name" value="TRIAD_supradom"/>
</dbReference>
<evidence type="ECO:0000256" key="4">
    <source>
        <dbReference type="ARBA" id="ARBA00022723"/>
    </source>
</evidence>
<dbReference type="InterPro" id="IPR013083">
    <property type="entry name" value="Znf_RING/FYVE/PHD"/>
</dbReference>
<keyword evidence="4" id="KW-0479">Metal-binding</keyword>
<dbReference type="EMBL" id="GL538136">
    <property type="protein sequence ID" value="EFQ84995.1"/>
    <property type="molecule type" value="Genomic_DNA"/>
</dbReference>
<dbReference type="OrthoDB" id="1431934at2759"/>
<evidence type="ECO:0000256" key="6">
    <source>
        <dbReference type="ARBA" id="ARBA00022771"/>
    </source>
</evidence>
<evidence type="ECO:0000313" key="11">
    <source>
        <dbReference type="EMBL" id="EFQ84995.1"/>
    </source>
</evidence>
<dbReference type="InterPro" id="IPR002867">
    <property type="entry name" value="IBR_dom"/>
</dbReference>
<evidence type="ECO:0000256" key="9">
    <source>
        <dbReference type="SAM" id="MobiDB-lite"/>
    </source>
</evidence>
<dbReference type="Gene3D" id="3.30.40.10">
    <property type="entry name" value="Zinc/RING finger domain, C3HC4 (zinc finger)"/>
    <property type="match status" value="1"/>
</dbReference>
<feature type="compositionally biased region" description="Basic residues" evidence="9">
    <location>
        <begin position="313"/>
        <end position="332"/>
    </location>
</feature>
<accession>E3SAJ3</accession>
<feature type="compositionally biased region" description="Basic and acidic residues" evidence="9">
    <location>
        <begin position="220"/>
        <end position="229"/>
    </location>
</feature>
<dbReference type="GO" id="GO:0061630">
    <property type="term" value="F:ubiquitin protein ligase activity"/>
    <property type="evidence" value="ECO:0007669"/>
    <property type="project" value="UniProtKB-EC"/>
</dbReference>
<feature type="compositionally biased region" description="Basic residues" evidence="9">
    <location>
        <begin position="382"/>
        <end position="393"/>
    </location>
</feature>
<feature type="domain" description="RING-type" evidence="10">
    <location>
        <begin position="405"/>
        <end position="614"/>
    </location>
</feature>
<feature type="compositionally biased region" description="Polar residues" evidence="9">
    <location>
        <begin position="189"/>
        <end position="209"/>
    </location>
</feature>
<keyword evidence="8" id="KW-0862">Zinc</keyword>
<dbReference type="STRING" id="861557.E3SAJ3"/>
<feature type="compositionally biased region" description="Basic and acidic residues" evidence="9">
    <location>
        <begin position="72"/>
        <end position="95"/>
    </location>
</feature>
<keyword evidence="12" id="KW-1185">Reference proteome</keyword>
<gene>
    <name evidence="11" type="ORF">PTT_20198</name>
</gene>
<dbReference type="Proteomes" id="UP000001067">
    <property type="component" value="Unassembled WGS sequence"/>
</dbReference>
<evidence type="ECO:0000313" key="12">
    <source>
        <dbReference type="Proteomes" id="UP000001067"/>
    </source>
</evidence>
<feature type="compositionally biased region" description="Low complexity" evidence="9">
    <location>
        <begin position="232"/>
        <end position="244"/>
    </location>
</feature>
<evidence type="ECO:0000256" key="8">
    <source>
        <dbReference type="ARBA" id="ARBA00022833"/>
    </source>
</evidence>
<keyword evidence="6" id="KW-0863">Zinc-finger</keyword>
<sequence length="614" mass="69307">MGSPADQLLADDLRIASYVPTRQAPSSRGFFTKGPHKASRQISLPPRNKFGFVKRTHKKWTKETSPSGPHPTPDDGSRKENRRIVKELTTVKKQDPNLVSEMSDSLVKRLDKLRLQRTASSSHYRKDASVPEPHHRTADAAEKAQNNMATPKIRRPASGERSHSSSRQRTQRSTGVVVIDDEIEDEMTVSPQRPNANFSSTNFFQSTDPRNQSSNRRRSRIDGRLEKKPAPRSRSPYSSDSSSDAMLTPESSEASYGDLSSPATHFFQFFQEEQDLLLAHRLQDEEVGLHARDSERPNETQQDAVENAPSRRTSSKSKVHRKRVHSSKKRTVAPRGAQANPISIDSEPDEPRATLPERARIQDYVALHGEPMDIDGMDQFKPRHAKRSRSIPTKRRDSERKEPKRSRNCVVCDESVQIVDLPSLANCDHQPETCIDCYSGWIAAQLQDSGWREVACPGNGCKVKLSYQEIQAYASPETFQQYDTFIARAAFSDDPNFRWCRACDSGQIHLSGVEGNIFTCVACGHKVCIVHENTWHEGETCEEFEYRSSGRKEQDQRAQEEASLEAIGKLTKKCPGPGCTWNIEKNDGCDHMTCKFNKSLKESLPNLFRFKMPA</sequence>
<dbReference type="GO" id="GO:0016567">
    <property type="term" value="P:protein ubiquitination"/>
    <property type="evidence" value="ECO:0007669"/>
    <property type="project" value="InterPro"/>
</dbReference>
<proteinExistence type="predicted"/>
<dbReference type="PANTHER" id="PTHR11685">
    <property type="entry name" value="RBR FAMILY RING FINGER AND IBR DOMAIN-CONTAINING"/>
    <property type="match status" value="1"/>
</dbReference>
<evidence type="ECO:0000256" key="1">
    <source>
        <dbReference type="ARBA" id="ARBA00001798"/>
    </source>
</evidence>
<dbReference type="SMART" id="SM00647">
    <property type="entry name" value="IBR"/>
    <property type="match status" value="1"/>
</dbReference>
<evidence type="ECO:0000256" key="2">
    <source>
        <dbReference type="ARBA" id="ARBA00012251"/>
    </source>
</evidence>
<feature type="compositionally biased region" description="Basic and acidic residues" evidence="9">
    <location>
        <begin position="124"/>
        <end position="142"/>
    </location>
</feature>
<dbReference type="KEGG" id="pte:PTT_20198"/>
<evidence type="ECO:0000256" key="5">
    <source>
        <dbReference type="ARBA" id="ARBA00022737"/>
    </source>
</evidence>
<dbReference type="Pfam" id="PF01485">
    <property type="entry name" value="IBR"/>
    <property type="match status" value="1"/>
</dbReference>
<feature type="region of interest" description="Disordered" evidence="9">
    <location>
        <begin position="372"/>
        <end position="406"/>
    </location>
</feature>
<protein>
    <recommendedName>
        <fullName evidence="2">RBR-type E3 ubiquitin transferase</fullName>
        <ecNumber evidence="2">2.3.2.31</ecNumber>
    </recommendedName>
</protein>
<keyword evidence="3" id="KW-0808">Transferase</keyword>
<dbReference type="AlphaFoldDB" id="E3SAJ3"/>
<keyword evidence="7" id="KW-0833">Ubl conjugation pathway</keyword>
<dbReference type="SUPFAM" id="SSF57850">
    <property type="entry name" value="RING/U-box"/>
    <property type="match status" value="3"/>
</dbReference>
<feature type="region of interest" description="Disordered" evidence="9">
    <location>
        <begin position="24"/>
        <end position="258"/>
    </location>
</feature>
<organism evidence="12">
    <name type="scientific">Pyrenophora teres f. teres (strain 0-1)</name>
    <name type="common">Barley net blotch fungus</name>
    <name type="synonym">Drechslera teres f. teres</name>
    <dbReference type="NCBI Taxonomy" id="861557"/>
    <lineage>
        <taxon>Eukaryota</taxon>
        <taxon>Fungi</taxon>
        <taxon>Dikarya</taxon>
        <taxon>Ascomycota</taxon>
        <taxon>Pezizomycotina</taxon>
        <taxon>Dothideomycetes</taxon>
        <taxon>Pleosporomycetidae</taxon>
        <taxon>Pleosporales</taxon>
        <taxon>Pleosporineae</taxon>
        <taxon>Pleosporaceae</taxon>
        <taxon>Pyrenophora</taxon>
    </lineage>
</organism>
<dbReference type="EC" id="2.3.2.31" evidence="2"/>
<keyword evidence="5" id="KW-0677">Repeat</keyword>
<dbReference type="PROSITE" id="PS51873">
    <property type="entry name" value="TRIAD"/>
    <property type="match status" value="1"/>
</dbReference>
<comment type="catalytic activity">
    <reaction evidence="1">
        <text>[E2 ubiquitin-conjugating enzyme]-S-ubiquitinyl-L-cysteine + [acceptor protein]-L-lysine = [E2 ubiquitin-conjugating enzyme]-L-cysteine + [acceptor protein]-N(6)-ubiquitinyl-L-lysine.</text>
        <dbReference type="EC" id="2.3.2.31"/>
    </reaction>
</comment>
<feature type="region of interest" description="Disordered" evidence="9">
    <location>
        <begin position="290"/>
        <end position="355"/>
    </location>
</feature>
<evidence type="ECO:0000259" key="10">
    <source>
        <dbReference type="PROSITE" id="PS51873"/>
    </source>
</evidence>
<dbReference type="eggNOG" id="KOG1815">
    <property type="taxonomic scope" value="Eukaryota"/>
</dbReference>
<evidence type="ECO:0000256" key="7">
    <source>
        <dbReference type="ARBA" id="ARBA00022786"/>
    </source>
</evidence>
<dbReference type="HOGENOM" id="CLU_444912_0_0_1"/>
<dbReference type="Gene3D" id="1.20.120.1750">
    <property type="match status" value="1"/>
</dbReference>
<reference evidence="11 12" key="1">
    <citation type="journal article" date="2010" name="Genome Biol.">
        <title>A first genome assembly of the barley fungal pathogen Pyrenophora teres f. teres.</title>
        <authorList>
            <person name="Ellwood S.R."/>
            <person name="Liu Z."/>
            <person name="Syme R.A."/>
            <person name="Lai Z."/>
            <person name="Hane J.K."/>
            <person name="Keiper F."/>
            <person name="Moffat C.S."/>
            <person name="Oliver R.P."/>
            <person name="Friesen T.L."/>
        </authorList>
    </citation>
    <scope>NUCLEOTIDE SEQUENCE [LARGE SCALE GENOMIC DNA]</scope>
    <source>
        <strain evidence="11 12">0-1</strain>
    </source>
</reference>
<evidence type="ECO:0000256" key="3">
    <source>
        <dbReference type="ARBA" id="ARBA00022679"/>
    </source>
</evidence>
<dbReference type="CDD" id="cd20335">
    <property type="entry name" value="BRcat_RBR"/>
    <property type="match status" value="1"/>
</dbReference>
<dbReference type="GO" id="GO:0008270">
    <property type="term" value="F:zinc ion binding"/>
    <property type="evidence" value="ECO:0007669"/>
    <property type="project" value="UniProtKB-KW"/>
</dbReference>
<dbReference type="InterPro" id="IPR031127">
    <property type="entry name" value="E3_UB_ligase_RBR"/>
</dbReference>
<name>E3SAJ3_PYRTT</name>